<dbReference type="EMBL" id="ALJD01000006">
    <property type="protein sequence ID" value="EJN59329.1"/>
    <property type="molecule type" value="Genomic_DNA"/>
</dbReference>
<keyword evidence="1" id="KW-0472">Membrane</keyword>
<feature type="transmembrane region" description="Helical" evidence="1">
    <location>
        <begin position="81"/>
        <end position="104"/>
    </location>
</feature>
<sequence>MCDLKHVCGPSNSPPPSARIFTRVSRLWVVVFVPIGVVASVALPPDPITELVTYGLTALISVPLAVRHVRAGKPLAPLGEFFVTVFAIQIALAVLLVPLLFVLVWQDVAVSFPESVRAVFVLGIHVLAFRRVYPETWAQTKATVRGLT</sequence>
<keyword evidence="1" id="KW-1133">Transmembrane helix</keyword>
<evidence type="ECO:0000313" key="3">
    <source>
        <dbReference type="Proteomes" id="UP000007813"/>
    </source>
</evidence>
<proteinExistence type="predicted"/>
<organism evidence="2 3">
    <name type="scientific">Halogranum salarium B-1</name>
    <dbReference type="NCBI Taxonomy" id="1210908"/>
    <lineage>
        <taxon>Archaea</taxon>
        <taxon>Methanobacteriati</taxon>
        <taxon>Methanobacteriota</taxon>
        <taxon>Stenosarchaea group</taxon>
        <taxon>Halobacteria</taxon>
        <taxon>Halobacteriales</taxon>
        <taxon>Haloferacaceae</taxon>
    </lineage>
</organism>
<evidence type="ECO:0000256" key="1">
    <source>
        <dbReference type="SAM" id="Phobius"/>
    </source>
</evidence>
<reference evidence="2 3" key="1">
    <citation type="journal article" date="2012" name="J. Bacteriol.">
        <title>Draft Genome Sequence of the Extremely Halophilic Archaeon Halogranum salarium B-1T.</title>
        <authorList>
            <person name="Kim K.K."/>
            <person name="Lee K.C."/>
            <person name="Lee J.S."/>
        </authorList>
    </citation>
    <scope>NUCLEOTIDE SEQUENCE [LARGE SCALE GENOMIC DNA]</scope>
    <source>
        <strain evidence="2 3">B-1</strain>
    </source>
</reference>
<keyword evidence="1" id="KW-0812">Transmembrane</keyword>
<protein>
    <submittedName>
        <fullName evidence="2">Uncharacterized protein</fullName>
    </submittedName>
</protein>
<comment type="caution">
    <text evidence="2">The sequence shown here is derived from an EMBL/GenBank/DDBJ whole genome shotgun (WGS) entry which is preliminary data.</text>
</comment>
<feature type="transmembrane region" description="Helical" evidence="1">
    <location>
        <begin position="27"/>
        <end position="45"/>
    </location>
</feature>
<dbReference type="AlphaFoldDB" id="J3JFK3"/>
<dbReference type="Proteomes" id="UP000007813">
    <property type="component" value="Unassembled WGS sequence"/>
</dbReference>
<accession>J3JFK3</accession>
<gene>
    <name evidence="2" type="ORF">HSB1_27500</name>
</gene>
<name>J3JFK3_9EURY</name>
<evidence type="ECO:0000313" key="2">
    <source>
        <dbReference type="EMBL" id="EJN59329.1"/>
    </source>
</evidence>